<dbReference type="PRINTS" id="PR00237">
    <property type="entry name" value="GPCRRHODOPSN"/>
</dbReference>
<feature type="transmembrane region" description="Helical" evidence="10">
    <location>
        <begin position="91"/>
        <end position="111"/>
    </location>
</feature>
<sequence length="286" mass="32474">MTNSTNCNNSLKLNYNVQLIQVIIYATIFPFGAIFNVLALWVFCCKLKKWTETRVYMINLVIADCSVVCSLPFTIYFIWNDWHRDTLCLTIQSIYLINMSMSIYIITVISIDRYIAIKYPVKAKSLRSPLKAALICGLLWVSTITGVNIKQERSEPFILGFFIPLVILSFCSIQVIRCLKMKNNMSPPEETSVQKALWIVSMNLSVFIICFLPFNVGLLVRYAMDATGAACSLRNNASLFIRVAAWVANSNCCLDTLCYYFVAKEFQEASSLLPPFKSLKSRSNES</sequence>
<evidence type="ECO:0000256" key="1">
    <source>
        <dbReference type="ARBA" id="ARBA00004141"/>
    </source>
</evidence>
<name>A0A452IJL4_9SAUR</name>
<dbReference type="SUPFAM" id="SSF81321">
    <property type="entry name" value="Family A G protein-coupled receptor-like"/>
    <property type="match status" value="1"/>
</dbReference>
<accession>A0A452IJL4</accession>
<dbReference type="CDD" id="cd15164">
    <property type="entry name" value="7tmA_GPR35-like"/>
    <property type="match status" value="1"/>
</dbReference>
<dbReference type="GO" id="GO:0035025">
    <property type="term" value="P:positive regulation of Rho protein signal transduction"/>
    <property type="evidence" value="ECO:0007669"/>
    <property type="project" value="TreeGrafter"/>
</dbReference>
<feature type="transmembrane region" description="Helical" evidence="10">
    <location>
        <begin position="196"/>
        <end position="219"/>
    </location>
</feature>
<dbReference type="PANTHER" id="PTHR24232">
    <property type="entry name" value="G-PROTEIN COUPLED RECEPTOR"/>
    <property type="match status" value="1"/>
</dbReference>
<evidence type="ECO:0000256" key="10">
    <source>
        <dbReference type="SAM" id="Phobius"/>
    </source>
</evidence>
<evidence type="ECO:0000256" key="5">
    <source>
        <dbReference type="ARBA" id="ARBA00023136"/>
    </source>
</evidence>
<protein>
    <recommendedName>
        <fullName evidence="11">G-protein coupled receptors family 1 profile domain-containing protein</fullName>
    </recommendedName>
</protein>
<reference evidence="12" key="2">
    <citation type="submission" date="2025-08" db="UniProtKB">
        <authorList>
            <consortium name="Ensembl"/>
        </authorList>
    </citation>
    <scope>IDENTIFICATION</scope>
</reference>
<evidence type="ECO:0000256" key="8">
    <source>
        <dbReference type="ARBA" id="ARBA00023224"/>
    </source>
</evidence>
<keyword evidence="3 10" id="KW-1133">Transmembrane helix</keyword>
<dbReference type="Gene3D" id="1.20.1070.10">
    <property type="entry name" value="Rhodopsin 7-helix transmembrane proteins"/>
    <property type="match status" value="2"/>
</dbReference>
<keyword evidence="4 9" id="KW-0297">G-protein coupled receptor</keyword>
<reference evidence="12" key="3">
    <citation type="submission" date="2025-09" db="UniProtKB">
        <authorList>
            <consortium name="Ensembl"/>
        </authorList>
    </citation>
    <scope>IDENTIFICATION</scope>
</reference>
<keyword evidence="7" id="KW-0325">Glycoprotein</keyword>
<evidence type="ECO:0000313" key="13">
    <source>
        <dbReference type="Proteomes" id="UP000291020"/>
    </source>
</evidence>
<dbReference type="PROSITE" id="PS50262">
    <property type="entry name" value="G_PROTEIN_RECEP_F1_2"/>
    <property type="match status" value="1"/>
</dbReference>
<dbReference type="Pfam" id="PF00001">
    <property type="entry name" value="7tm_1"/>
    <property type="match status" value="2"/>
</dbReference>
<feature type="transmembrane region" description="Helical" evidence="10">
    <location>
        <begin position="20"/>
        <end position="43"/>
    </location>
</feature>
<evidence type="ECO:0000256" key="3">
    <source>
        <dbReference type="ARBA" id="ARBA00022989"/>
    </source>
</evidence>
<evidence type="ECO:0000256" key="7">
    <source>
        <dbReference type="ARBA" id="ARBA00023180"/>
    </source>
</evidence>
<dbReference type="STRING" id="38772.ENSGAGP00000028014"/>
<dbReference type="Proteomes" id="UP000291020">
    <property type="component" value="Unassembled WGS sequence"/>
</dbReference>
<reference evidence="13" key="1">
    <citation type="journal article" date="2017" name="PLoS ONE">
        <title>The Agassiz's desert tortoise genome provides a resource for the conservation of a threatened species.</title>
        <authorList>
            <person name="Tollis M."/>
            <person name="DeNardo D.F."/>
            <person name="Cornelius J.A."/>
            <person name="Dolby G.A."/>
            <person name="Edwards T."/>
            <person name="Henen B.T."/>
            <person name="Karl A.E."/>
            <person name="Murphy R.W."/>
            <person name="Kusumi K."/>
        </authorList>
    </citation>
    <scope>NUCLEOTIDE SEQUENCE [LARGE SCALE GENOMIC DNA]</scope>
</reference>
<dbReference type="PANTHER" id="PTHR24232:SF97">
    <property type="entry name" value="G-PROTEIN COUPLED RECEPTORS FAMILY 1 PROFILE DOMAIN-CONTAINING PROTEIN"/>
    <property type="match status" value="1"/>
</dbReference>
<keyword evidence="5 10" id="KW-0472">Membrane</keyword>
<dbReference type="PROSITE" id="PS00237">
    <property type="entry name" value="G_PROTEIN_RECEP_F1_1"/>
    <property type="match status" value="1"/>
</dbReference>
<dbReference type="InterPro" id="IPR000276">
    <property type="entry name" value="GPCR_Rhodpsn"/>
</dbReference>
<dbReference type="InterPro" id="IPR044734">
    <property type="entry name" value="GPR35_7tmA"/>
</dbReference>
<feature type="transmembrane region" description="Helical" evidence="10">
    <location>
        <begin position="157"/>
        <end position="176"/>
    </location>
</feature>
<organism evidence="12 13">
    <name type="scientific">Gopherus agassizii</name>
    <name type="common">Agassiz's desert tortoise</name>
    <dbReference type="NCBI Taxonomy" id="38772"/>
    <lineage>
        <taxon>Eukaryota</taxon>
        <taxon>Metazoa</taxon>
        <taxon>Chordata</taxon>
        <taxon>Craniata</taxon>
        <taxon>Vertebrata</taxon>
        <taxon>Euteleostomi</taxon>
        <taxon>Archelosauria</taxon>
        <taxon>Testudinata</taxon>
        <taxon>Testudines</taxon>
        <taxon>Cryptodira</taxon>
        <taxon>Durocryptodira</taxon>
        <taxon>Testudinoidea</taxon>
        <taxon>Testudinidae</taxon>
        <taxon>Gopherus</taxon>
    </lineage>
</organism>
<proteinExistence type="inferred from homology"/>
<evidence type="ECO:0000313" key="12">
    <source>
        <dbReference type="Ensembl" id="ENSGAGP00000028014.1"/>
    </source>
</evidence>
<comment type="similarity">
    <text evidence="9">Belongs to the G-protein coupled receptor 1 family.</text>
</comment>
<evidence type="ECO:0000259" key="11">
    <source>
        <dbReference type="PROSITE" id="PS50262"/>
    </source>
</evidence>
<comment type="subcellular location">
    <subcellularLocation>
        <location evidence="1">Membrane</location>
        <topology evidence="1">Multi-pass membrane protein</topology>
    </subcellularLocation>
</comment>
<dbReference type="GO" id="GO:0007200">
    <property type="term" value="P:phospholipase C-activating G protein-coupled receptor signaling pathway"/>
    <property type="evidence" value="ECO:0007669"/>
    <property type="project" value="TreeGrafter"/>
</dbReference>
<evidence type="ECO:0000256" key="6">
    <source>
        <dbReference type="ARBA" id="ARBA00023170"/>
    </source>
</evidence>
<evidence type="ECO:0000256" key="9">
    <source>
        <dbReference type="RuleBase" id="RU000688"/>
    </source>
</evidence>
<feature type="domain" description="G-protein coupled receptors family 1 profile" evidence="11">
    <location>
        <begin position="35"/>
        <end position="259"/>
    </location>
</feature>
<keyword evidence="6 9" id="KW-0675">Receptor</keyword>
<evidence type="ECO:0000256" key="4">
    <source>
        <dbReference type="ARBA" id="ARBA00023040"/>
    </source>
</evidence>
<dbReference type="InterPro" id="IPR017452">
    <property type="entry name" value="GPCR_Rhodpsn_7TM"/>
</dbReference>
<keyword evidence="2 9" id="KW-0812">Transmembrane</keyword>
<dbReference type="GO" id="GO:0005886">
    <property type="term" value="C:plasma membrane"/>
    <property type="evidence" value="ECO:0007669"/>
    <property type="project" value="TreeGrafter"/>
</dbReference>
<keyword evidence="13" id="KW-1185">Reference proteome</keyword>
<feature type="transmembrane region" description="Helical" evidence="10">
    <location>
        <begin position="55"/>
        <end position="79"/>
    </location>
</feature>
<dbReference type="Ensembl" id="ENSGAGT00000031818.1">
    <property type="protein sequence ID" value="ENSGAGP00000028014.1"/>
    <property type="gene ID" value="ENSGAGG00000020348.1"/>
</dbReference>
<evidence type="ECO:0000256" key="2">
    <source>
        <dbReference type="ARBA" id="ARBA00022692"/>
    </source>
</evidence>
<keyword evidence="8 9" id="KW-0807">Transducer</keyword>
<dbReference type="AlphaFoldDB" id="A0A452IJL4"/>
<dbReference type="GO" id="GO:0004950">
    <property type="term" value="F:chemokine receptor activity"/>
    <property type="evidence" value="ECO:0007669"/>
    <property type="project" value="InterPro"/>
</dbReference>